<dbReference type="InterPro" id="IPR035906">
    <property type="entry name" value="MetI-like_sf"/>
</dbReference>
<comment type="similarity">
    <text evidence="7">Belongs to the binding-protein-dependent transport system permease family.</text>
</comment>
<accession>A0A1H1JN59</accession>
<name>A0A1H1JN59_9BURK</name>
<gene>
    <name evidence="9" type="ORF">SAMN05443245_6836</name>
</gene>
<comment type="subcellular location">
    <subcellularLocation>
        <location evidence="1 7">Cell membrane</location>
        <topology evidence="1 7">Multi-pass membrane protein</topology>
    </subcellularLocation>
</comment>
<dbReference type="GO" id="GO:0005886">
    <property type="term" value="C:plasma membrane"/>
    <property type="evidence" value="ECO:0007669"/>
    <property type="project" value="UniProtKB-SubCell"/>
</dbReference>
<dbReference type="SUPFAM" id="SSF161098">
    <property type="entry name" value="MetI-like"/>
    <property type="match status" value="1"/>
</dbReference>
<dbReference type="Gene3D" id="1.10.3720.10">
    <property type="entry name" value="MetI-like"/>
    <property type="match status" value="1"/>
</dbReference>
<dbReference type="AlphaFoldDB" id="A0A1H1JN59"/>
<dbReference type="InterPro" id="IPR045621">
    <property type="entry name" value="BPD_transp_1_N"/>
</dbReference>
<evidence type="ECO:0000256" key="4">
    <source>
        <dbReference type="ARBA" id="ARBA00022692"/>
    </source>
</evidence>
<dbReference type="CDD" id="cd06261">
    <property type="entry name" value="TM_PBP2"/>
    <property type="match status" value="1"/>
</dbReference>
<organism evidence="9 10">
    <name type="scientific">Paraburkholderia fungorum</name>
    <dbReference type="NCBI Taxonomy" id="134537"/>
    <lineage>
        <taxon>Bacteria</taxon>
        <taxon>Pseudomonadati</taxon>
        <taxon>Pseudomonadota</taxon>
        <taxon>Betaproteobacteria</taxon>
        <taxon>Burkholderiales</taxon>
        <taxon>Burkholderiaceae</taxon>
        <taxon>Paraburkholderia</taxon>
    </lineage>
</organism>
<sequence>MSTSIEVGAASRGMASGAGRRVMKFVLRGARRVAILIAVSVVIFGALRLLHSDPAALLLPPNASVAQIAEVRHGLGLDQPIAVQYLRWLANMLHGDFGHSLQNGQPVCGLIAAALPTTLQLLAGGLLLGVIAGVASAVYAFSRRDTLAERLCEMLNGIAMAVPDFLWGILLVLLFGIALRWLPFLGPIDNTYTVARHTGFLLVDTLIDGQIAAFGNALLHLVLPCVALGMGIAPPLMRILRSSLLDTYAEEYIHAARLRGLTEAQILRRHGWRNAALPTLNILAMQVSLLIGGTLLVEKVFGMPGIGTLMINAIGARDLPVIEALALIYAVVVQFSNAAVDALEVLLNPRLRRV</sequence>
<reference evidence="10" key="1">
    <citation type="submission" date="2016-10" db="EMBL/GenBank/DDBJ databases">
        <authorList>
            <person name="Varghese N."/>
        </authorList>
    </citation>
    <scope>NUCLEOTIDE SEQUENCE [LARGE SCALE GENOMIC DNA]</scope>
    <source>
        <strain evidence="10">GAS106B</strain>
    </source>
</reference>
<keyword evidence="3" id="KW-1003">Cell membrane</keyword>
<dbReference type="Pfam" id="PF00528">
    <property type="entry name" value="BPD_transp_1"/>
    <property type="match status" value="1"/>
</dbReference>
<dbReference type="RefSeq" id="WP_171910369.1">
    <property type="nucleotide sequence ID" value="NZ_FNKP01000003.1"/>
</dbReference>
<dbReference type="GO" id="GO:0055085">
    <property type="term" value="P:transmembrane transport"/>
    <property type="evidence" value="ECO:0007669"/>
    <property type="project" value="InterPro"/>
</dbReference>
<dbReference type="Proteomes" id="UP000183487">
    <property type="component" value="Unassembled WGS sequence"/>
</dbReference>
<dbReference type="EMBL" id="FNKP01000003">
    <property type="protein sequence ID" value="SDR51105.1"/>
    <property type="molecule type" value="Genomic_DNA"/>
</dbReference>
<dbReference type="PROSITE" id="PS50928">
    <property type="entry name" value="ABC_TM1"/>
    <property type="match status" value="1"/>
</dbReference>
<evidence type="ECO:0000256" key="1">
    <source>
        <dbReference type="ARBA" id="ARBA00004651"/>
    </source>
</evidence>
<proteinExistence type="inferred from homology"/>
<feature type="transmembrane region" description="Helical" evidence="7">
    <location>
        <begin position="326"/>
        <end position="347"/>
    </location>
</feature>
<feature type="transmembrane region" description="Helical" evidence="7">
    <location>
        <begin position="154"/>
        <end position="179"/>
    </location>
</feature>
<evidence type="ECO:0000313" key="9">
    <source>
        <dbReference type="EMBL" id="SDR51105.1"/>
    </source>
</evidence>
<feature type="domain" description="ABC transmembrane type-1" evidence="8">
    <location>
        <begin position="115"/>
        <end position="340"/>
    </location>
</feature>
<evidence type="ECO:0000313" key="10">
    <source>
        <dbReference type="Proteomes" id="UP000183487"/>
    </source>
</evidence>
<keyword evidence="5 7" id="KW-1133">Transmembrane helix</keyword>
<feature type="transmembrane region" description="Helical" evidence="7">
    <location>
        <begin position="33"/>
        <end position="51"/>
    </location>
</feature>
<feature type="transmembrane region" description="Helical" evidence="7">
    <location>
        <begin position="275"/>
        <end position="297"/>
    </location>
</feature>
<dbReference type="InterPro" id="IPR000515">
    <property type="entry name" value="MetI-like"/>
</dbReference>
<feature type="transmembrane region" description="Helical" evidence="7">
    <location>
        <begin position="121"/>
        <end position="142"/>
    </location>
</feature>
<keyword evidence="2 7" id="KW-0813">Transport</keyword>
<evidence type="ECO:0000256" key="3">
    <source>
        <dbReference type="ARBA" id="ARBA00022475"/>
    </source>
</evidence>
<evidence type="ECO:0000256" key="2">
    <source>
        <dbReference type="ARBA" id="ARBA00022448"/>
    </source>
</evidence>
<dbReference type="PANTHER" id="PTHR43163:SF6">
    <property type="entry name" value="DIPEPTIDE TRANSPORT SYSTEM PERMEASE PROTEIN DPPB-RELATED"/>
    <property type="match status" value="1"/>
</dbReference>
<keyword evidence="10" id="KW-1185">Reference proteome</keyword>
<evidence type="ECO:0000256" key="5">
    <source>
        <dbReference type="ARBA" id="ARBA00022989"/>
    </source>
</evidence>
<evidence type="ECO:0000256" key="6">
    <source>
        <dbReference type="ARBA" id="ARBA00023136"/>
    </source>
</evidence>
<feature type="transmembrane region" description="Helical" evidence="7">
    <location>
        <begin position="211"/>
        <end position="233"/>
    </location>
</feature>
<dbReference type="PANTHER" id="PTHR43163">
    <property type="entry name" value="DIPEPTIDE TRANSPORT SYSTEM PERMEASE PROTEIN DPPB-RELATED"/>
    <property type="match status" value="1"/>
</dbReference>
<evidence type="ECO:0000256" key="7">
    <source>
        <dbReference type="RuleBase" id="RU363032"/>
    </source>
</evidence>
<keyword evidence="4 7" id="KW-0812">Transmembrane</keyword>
<evidence type="ECO:0000259" key="8">
    <source>
        <dbReference type="PROSITE" id="PS50928"/>
    </source>
</evidence>
<dbReference type="Pfam" id="PF19300">
    <property type="entry name" value="BPD_transp_1_N"/>
    <property type="match status" value="1"/>
</dbReference>
<keyword evidence="6 7" id="KW-0472">Membrane</keyword>
<protein>
    <submittedName>
        <fullName evidence="9">Peptide/nickel transport system permease protein</fullName>
    </submittedName>
</protein>